<protein>
    <recommendedName>
        <fullName evidence="3">SRPBCC domain-containing protein</fullName>
    </recommendedName>
</protein>
<proteinExistence type="predicted"/>
<dbReference type="Proteomes" id="UP000273326">
    <property type="component" value="Chromosome"/>
</dbReference>
<sequence length="131" mass="14979">MCAVKESSVLIDGDMRKVWNAITDPLKLTQWFVPDSTWEIPCFEVGEKVTFTLMPNAHDGLEEKEPMSLTIENIIPFMEFSLSADSQPKFLSFRLKEEKGIRVFMSSEGYNESLENLKAFVEGKELPALRK</sequence>
<organism evidence="1 2">
    <name type="scientific">Jeotgalibaca ciconiae</name>
    <dbReference type="NCBI Taxonomy" id="2496265"/>
    <lineage>
        <taxon>Bacteria</taxon>
        <taxon>Bacillati</taxon>
        <taxon>Bacillota</taxon>
        <taxon>Bacilli</taxon>
        <taxon>Lactobacillales</taxon>
        <taxon>Carnobacteriaceae</taxon>
        <taxon>Jeotgalibaca</taxon>
    </lineage>
</organism>
<name>A0A3Q9BKD5_9LACT</name>
<evidence type="ECO:0008006" key="3">
    <source>
        <dbReference type="Google" id="ProtNLM"/>
    </source>
</evidence>
<dbReference type="SUPFAM" id="SSF55961">
    <property type="entry name" value="Bet v1-like"/>
    <property type="match status" value="1"/>
</dbReference>
<accession>A0A3Q9BKD5</accession>
<evidence type="ECO:0000313" key="2">
    <source>
        <dbReference type="Proteomes" id="UP000273326"/>
    </source>
</evidence>
<dbReference type="EMBL" id="CP034465">
    <property type="protein sequence ID" value="AZP04405.1"/>
    <property type="molecule type" value="Genomic_DNA"/>
</dbReference>
<dbReference type="AlphaFoldDB" id="A0A3Q9BKD5"/>
<dbReference type="RefSeq" id="WP_126109788.1">
    <property type="nucleotide sequence ID" value="NZ_CP034465.1"/>
</dbReference>
<evidence type="ECO:0000313" key="1">
    <source>
        <dbReference type="EMBL" id="AZP04405.1"/>
    </source>
</evidence>
<dbReference type="InterPro" id="IPR023393">
    <property type="entry name" value="START-like_dom_sf"/>
</dbReference>
<reference evidence="2" key="1">
    <citation type="submission" date="2018-12" db="EMBL/GenBank/DDBJ databases">
        <title>Complete genome sequencing of Jeotgalibaca sp. H21T32.</title>
        <authorList>
            <person name="Bae J.-W."/>
            <person name="Lee S.-Y."/>
        </authorList>
    </citation>
    <scope>NUCLEOTIDE SEQUENCE [LARGE SCALE GENOMIC DNA]</scope>
    <source>
        <strain evidence="2">H21T32</strain>
    </source>
</reference>
<dbReference type="Gene3D" id="3.30.530.20">
    <property type="match status" value="1"/>
</dbReference>
<dbReference type="KEGG" id="jeh:EJN90_07035"/>
<dbReference type="OrthoDB" id="2734459at2"/>
<gene>
    <name evidence="1" type="ORF">EJN90_07035</name>
</gene>
<keyword evidence="2" id="KW-1185">Reference proteome</keyword>